<dbReference type="InterPro" id="IPR002898">
    <property type="entry name" value="MotA_ExbB_proton_chnl"/>
</dbReference>
<accession>A0A4P8L3P2</accession>
<keyword evidence="5 8" id="KW-0472">Membrane</keyword>
<comment type="subcellular location">
    <subcellularLocation>
        <location evidence="1">Cell membrane</location>
        <topology evidence="1">Multi-pass membrane protein</topology>
    </subcellularLocation>
    <subcellularLocation>
        <location evidence="6">Membrane</location>
        <topology evidence="6">Multi-pass membrane protein</topology>
    </subcellularLocation>
</comment>
<dbReference type="Pfam" id="PF01618">
    <property type="entry name" value="MotA_ExbB"/>
    <property type="match status" value="1"/>
</dbReference>
<dbReference type="InterPro" id="IPR016866">
    <property type="entry name" value="UCP028069"/>
</dbReference>
<name>A0A4P8L3P2_9BACT</name>
<evidence type="ECO:0000256" key="4">
    <source>
        <dbReference type="ARBA" id="ARBA00022989"/>
    </source>
</evidence>
<evidence type="ECO:0000256" key="7">
    <source>
        <dbReference type="SAM" id="Coils"/>
    </source>
</evidence>
<reference evidence="10 11" key="1">
    <citation type="submission" date="2019-05" db="EMBL/GenBank/DDBJ databases">
        <title>The Complete Genome Sequence of the n-alkane-degrading Desulfoglaeba alkanexedens ALDC reveals multiple alkylsuccinate synthase gene clusters.</title>
        <authorList>
            <person name="Callaghan A.V."/>
            <person name="Davidova I.A."/>
            <person name="Duncan K.E."/>
            <person name="Morris B."/>
            <person name="McInerney M.J."/>
        </authorList>
    </citation>
    <scope>NUCLEOTIDE SEQUENCE [LARGE SCALE GENOMIC DNA]</scope>
    <source>
        <strain evidence="10 11">ALDC</strain>
    </source>
</reference>
<protein>
    <submittedName>
        <fullName evidence="10">DUF3450 family protein</fullName>
    </submittedName>
</protein>
<comment type="similarity">
    <text evidence="6">Belongs to the exbB/tolQ family.</text>
</comment>
<keyword evidence="6" id="KW-0653">Protein transport</keyword>
<dbReference type="InterPro" id="IPR017270">
    <property type="entry name" value="MotA/TolQ/ExbB-rel"/>
</dbReference>
<feature type="coiled-coil region" evidence="7">
    <location>
        <begin position="43"/>
        <end position="109"/>
    </location>
</feature>
<keyword evidence="2" id="KW-1003">Cell membrane</keyword>
<dbReference type="RefSeq" id="WP_137424860.1">
    <property type="nucleotide sequence ID" value="NZ_CP040098.1"/>
</dbReference>
<feature type="transmembrane region" description="Helical" evidence="8">
    <location>
        <begin position="291"/>
        <end position="308"/>
    </location>
</feature>
<proteinExistence type="inferred from homology"/>
<dbReference type="EMBL" id="CP040098">
    <property type="protein sequence ID" value="QCQ22576.1"/>
    <property type="molecule type" value="Genomic_DNA"/>
</dbReference>
<keyword evidence="4 8" id="KW-1133">Transmembrane helix</keyword>
<dbReference type="GO" id="GO:0005886">
    <property type="term" value="C:plasma membrane"/>
    <property type="evidence" value="ECO:0007669"/>
    <property type="project" value="UniProtKB-SubCell"/>
</dbReference>
<evidence type="ECO:0000313" key="10">
    <source>
        <dbReference type="EMBL" id="QCQ22576.1"/>
    </source>
</evidence>
<feature type="transmembrane region" description="Helical" evidence="8">
    <location>
        <begin position="433"/>
        <end position="452"/>
    </location>
</feature>
<dbReference type="GO" id="GO:0017038">
    <property type="term" value="P:protein import"/>
    <property type="evidence" value="ECO:0007669"/>
    <property type="project" value="TreeGrafter"/>
</dbReference>
<gene>
    <name evidence="10" type="ORF">FDQ92_10610</name>
</gene>
<evidence type="ECO:0000256" key="5">
    <source>
        <dbReference type="ARBA" id="ARBA00023136"/>
    </source>
</evidence>
<dbReference type="PIRSF" id="PIRSF037714">
    <property type="entry name" value="TolR"/>
    <property type="match status" value="1"/>
</dbReference>
<evidence type="ECO:0000259" key="9">
    <source>
        <dbReference type="Pfam" id="PF01618"/>
    </source>
</evidence>
<keyword evidence="7" id="KW-0175">Coiled coil</keyword>
<keyword evidence="11" id="KW-1185">Reference proteome</keyword>
<dbReference type="OrthoDB" id="4045at2"/>
<dbReference type="PANTHER" id="PTHR30625">
    <property type="entry name" value="PROTEIN TOLQ"/>
    <property type="match status" value="1"/>
</dbReference>
<feature type="transmembrane region" description="Helical" evidence="8">
    <location>
        <begin position="397"/>
        <end position="421"/>
    </location>
</feature>
<dbReference type="Proteomes" id="UP000298602">
    <property type="component" value="Chromosome"/>
</dbReference>
<dbReference type="KEGG" id="dax:FDQ92_10610"/>
<organism evidence="10 11">
    <name type="scientific">Desulfoglaeba alkanexedens ALDC</name>
    <dbReference type="NCBI Taxonomy" id="980445"/>
    <lineage>
        <taxon>Bacteria</taxon>
        <taxon>Pseudomonadati</taxon>
        <taxon>Thermodesulfobacteriota</taxon>
        <taxon>Syntrophobacteria</taxon>
        <taxon>Syntrophobacterales</taxon>
        <taxon>Syntrophobacteraceae</taxon>
        <taxon>Desulfoglaeba</taxon>
    </lineage>
</organism>
<reference evidence="10 11" key="2">
    <citation type="submission" date="2019-05" db="EMBL/GenBank/DDBJ databases">
        <authorList>
            <person name="Suflita J.M."/>
            <person name="Marks C.R."/>
        </authorList>
    </citation>
    <scope>NUCLEOTIDE SEQUENCE [LARGE SCALE GENOMIC DNA]</scope>
    <source>
        <strain evidence="10 11">ALDC</strain>
    </source>
</reference>
<evidence type="ECO:0000256" key="2">
    <source>
        <dbReference type="ARBA" id="ARBA00022475"/>
    </source>
</evidence>
<evidence type="ECO:0000313" key="11">
    <source>
        <dbReference type="Proteomes" id="UP000298602"/>
    </source>
</evidence>
<dbReference type="PANTHER" id="PTHR30625:SF11">
    <property type="entry name" value="MOTA_TOLQ_EXBB PROTON CHANNEL DOMAIN-CONTAINING PROTEIN"/>
    <property type="match status" value="1"/>
</dbReference>
<dbReference type="InterPro" id="IPR050790">
    <property type="entry name" value="ExbB/TolQ_transport"/>
</dbReference>
<dbReference type="Pfam" id="PF11932">
    <property type="entry name" value="DUF3450"/>
    <property type="match status" value="1"/>
</dbReference>
<evidence type="ECO:0000256" key="8">
    <source>
        <dbReference type="SAM" id="Phobius"/>
    </source>
</evidence>
<sequence length="497" mass="54250">MNGQNGGATKRARGCKASSVRRYAVAGTLALVGLWLCTGPVAAEDMRAALQKAKARYEAALAEARESQKRITEDRRLLEREVALLEGQVAALKADIDAGNARIEALARERAAFSERQSEDESALRELTGSMRVVARDLETTLAQSLLTALAPQRLDALKSMLDKDHFPGLDDAKIMSDLLFEEMAFSGEVALRKGSFIGRNGNETQGDILTIGKFTAAYRADAEVGFLNYSEENHRFFALSSLPPWSIGRNLKAYMQGDTDEVTLDISDGAALKQITHTNTLMDQIRSGGLLVWPILAIGVFAILIAVERVFFLKGVHDNTDGVMGRVNDLAMQGRWEECDAVVKQKKGRPVYDVLEAGLCARGEDRETLESILQEAILKELPRLERFLPMLNMMGAIAPLLGLLGTVTGMITTFHVITLYGTGDPRMLSGGISEALVTTMLGLSVAIPIMLTHTFLSRRVEHVVGDMEEKAVALTNIIYRQTVVAERRAVSCGVPN</sequence>
<keyword evidence="3 8" id="KW-0812">Transmembrane</keyword>
<dbReference type="AlphaFoldDB" id="A0A4P8L3P2"/>
<keyword evidence="6" id="KW-0813">Transport</keyword>
<evidence type="ECO:0000256" key="1">
    <source>
        <dbReference type="ARBA" id="ARBA00004651"/>
    </source>
</evidence>
<evidence type="ECO:0000256" key="3">
    <source>
        <dbReference type="ARBA" id="ARBA00022692"/>
    </source>
</evidence>
<feature type="domain" description="MotA/TolQ/ExbB proton channel" evidence="9">
    <location>
        <begin position="354"/>
        <end position="469"/>
    </location>
</feature>
<evidence type="ECO:0000256" key="6">
    <source>
        <dbReference type="RuleBase" id="RU004057"/>
    </source>
</evidence>